<dbReference type="AlphaFoldDB" id="A0AAN9TAI4"/>
<proteinExistence type="predicted"/>
<feature type="region of interest" description="Disordered" evidence="1">
    <location>
        <begin position="1"/>
        <end position="43"/>
    </location>
</feature>
<sequence length="366" mass="40659">MQNPHAPADTRLKFQIHRAERPVPPPPSVRTPGHPDQKRETSSVCDVIPTVASDKSIIIGDCLERRKCKKPSPLPARSPRLERKTERVPLFGGVAAGGDDENLQPASLSPPQDQQKRIHYKMLAQQSSTGAVAGAPIEKSMPPFAAVFVQSRQRQMLRLLLPQQQKRIARLWPSKLDESIVSPAAAAARTRCQGTRFTPQPAQSSRARARGVQGEGIVIFYVHCSTGAATAREGKLQTLRRTPLNRARSFAERYVQYNPLPHICAYMTDNRFPRKFRNFLPARPRTPPHVDCVCLSFCGREPSASSTPRALFHSSLRRRTCRAAAQADNCRMRRRAWRRGGGNGGRGGSDYYDRDGDATSSEDAPQ</sequence>
<comment type="caution">
    <text evidence="2">The sequence shown here is derived from an EMBL/GenBank/DDBJ whole genome shotgun (WGS) entry which is preliminary data.</text>
</comment>
<evidence type="ECO:0000256" key="1">
    <source>
        <dbReference type="SAM" id="MobiDB-lite"/>
    </source>
</evidence>
<reference evidence="2 3" key="1">
    <citation type="submission" date="2024-03" db="EMBL/GenBank/DDBJ databases">
        <title>Adaptation during the transition from Ophiocordyceps entomopathogen to insect associate is accompanied by gene loss and intensified selection.</title>
        <authorList>
            <person name="Ward C.M."/>
            <person name="Onetto C.A."/>
            <person name="Borneman A.R."/>
        </authorList>
    </citation>
    <scope>NUCLEOTIDE SEQUENCE [LARGE SCALE GENOMIC DNA]</scope>
    <source>
        <strain evidence="2">AWRI1</strain>
        <tissue evidence="2">Single Adult Female</tissue>
    </source>
</reference>
<evidence type="ECO:0000313" key="2">
    <source>
        <dbReference type="EMBL" id="KAK7576685.1"/>
    </source>
</evidence>
<keyword evidence="3" id="KW-1185">Reference proteome</keyword>
<organism evidence="2 3">
    <name type="scientific">Parthenolecanium corni</name>
    <dbReference type="NCBI Taxonomy" id="536013"/>
    <lineage>
        <taxon>Eukaryota</taxon>
        <taxon>Metazoa</taxon>
        <taxon>Ecdysozoa</taxon>
        <taxon>Arthropoda</taxon>
        <taxon>Hexapoda</taxon>
        <taxon>Insecta</taxon>
        <taxon>Pterygota</taxon>
        <taxon>Neoptera</taxon>
        <taxon>Paraneoptera</taxon>
        <taxon>Hemiptera</taxon>
        <taxon>Sternorrhyncha</taxon>
        <taxon>Coccoidea</taxon>
        <taxon>Coccidae</taxon>
        <taxon>Parthenolecanium</taxon>
    </lineage>
</organism>
<evidence type="ECO:0000313" key="3">
    <source>
        <dbReference type="Proteomes" id="UP001367676"/>
    </source>
</evidence>
<accession>A0AAN9TAI4</accession>
<feature type="region of interest" description="Disordered" evidence="1">
    <location>
        <begin position="336"/>
        <end position="366"/>
    </location>
</feature>
<dbReference type="Proteomes" id="UP001367676">
    <property type="component" value="Unassembled WGS sequence"/>
</dbReference>
<protein>
    <submittedName>
        <fullName evidence="2">Uncharacterized protein</fullName>
    </submittedName>
</protein>
<feature type="compositionally biased region" description="Gly residues" evidence="1">
    <location>
        <begin position="339"/>
        <end position="348"/>
    </location>
</feature>
<dbReference type="EMBL" id="JBBCAQ010000036">
    <property type="protein sequence ID" value="KAK7576685.1"/>
    <property type="molecule type" value="Genomic_DNA"/>
</dbReference>
<gene>
    <name evidence="2" type="ORF">V9T40_012971</name>
</gene>
<name>A0AAN9TAI4_9HEMI</name>
<feature type="compositionally biased region" description="Basic and acidic residues" evidence="1">
    <location>
        <begin position="8"/>
        <end position="21"/>
    </location>
</feature>